<dbReference type="PANTHER" id="PTHR42711">
    <property type="entry name" value="ABC TRANSPORTER ATP-BINDING PROTEIN"/>
    <property type="match status" value="1"/>
</dbReference>
<protein>
    <submittedName>
        <fullName evidence="7">ATP-binding cassette domain-containing protein</fullName>
    </submittedName>
</protein>
<accession>A0A418VUI8</accession>
<keyword evidence="3" id="KW-0536">Nodulation</keyword>
<keyword evidence="5 7" id="KW-0067">ATP-binding</keyword>
<dbReference type="Proteomes" id="UP000284605">
    <property type="component" value="Unassembled WGS sequence"/>
</dbReference>
<dbReference type="InterPro" id="IPR027417">
    <property type="entry name" value="P-loop_NTPase"/>
</dbReference>
<dbReference type="GO" id="GO:0016887">
    <property type="term" value="F:ATP hydrolysis activity"/>
    <property type="evidence" value="ECO:0007669"/>
    <property type="project" value="InterPro"/>
</dbReference>
<dbReference type="AlphaFoldDB" id="A0A418VUI8"/>
<dbReference type="SMART" id="SM00382">
    <property type="entry name" value="AAA"/>
    <property type="match status" value="1"/>
</dbReference>
<proteinExistence type="inferred from homology"/>
<dbReference type="Pfam" id="PF00005">
    <property type="entry name" value="ABC_tran"/>
    <property type="match status" value="1"/>
</dbReference>
<gene>
    <name evidence="7" type="ORF">D3874_25850</name>
</gene>
<evidence type="ECO:0000259" key="6">
    <source>
        <dbReference type="PROSITE" id="PS50893"/>
    </source>
</evidence>
<dbReference type="SUPFAM" id="SSF52540">
    <property type="entry name" value="P-loop containing nucleoside triphosphate hydrolases"/>
    <property type="match status" value="1"/>
</dbReference>
<organism evidence="7 8">
    <name type="scientific">Oleomonas cavernae</name>
    <dbReference type="NCBI Taxonomy" id="2320859"/>
    <lineage>
        <taxon>Bacteria</taxon>
        <taxon>Pseudomonadati</taxon>
        <taxon>Pseudomonadota</taxon>
        <taxon>Alphaproteobacteria</taxon>
        <taxon>Acetobacterales</taxon>
        <taxon>Acetobacteraceae</taxon>
        <taxon>Oleomonas</taxon>
    </lineage>
</organism>
<comment type="similarity">
    <text evidence="1">Belongs to the ABC transporter superfamily.</text>
</comment>
<dbReference type="GO" id="GO:0005524">
    <property type="term" value="F:ATP binding"/>
    <property type="evidence" value="ECO:0007669"/>
    <property type="project" value="UniProtKB-KW"/>
</dbReference>
<evidence type="ECO:0000313" key="8">
    <source>
        <dbReference type="Proteomes" id="UP000284605"/>
    </source>
</evidence>
<evidence type="ECO:0000256" key="5">
    <source>
        <dbReference type="ARBA" id="ARBA00022840"/>
    </source>
</evidence>
<sequence>MPVLTVDRVAKRYGARDALAEVSLTVGRGEIVALLGPNGAGKTTLFRIIEGLVPADGGRVMAAGHDVSRAPAAALASLGIVFQEATLDLDLTVAENLAYYAALRGVPRRERAGAVETSLERLGLADRAASRARELSGGLRRRAELARALIGGPSLLLLDEPTDALDPASRRSLRAEVDRLRRLTGCGVLWATHLVDEVATADRVVILDRGAIVAEGIPAAIIAAHGGNSLTDAFLALTGAAAS</sequence>
<dbReference type="EMBL" id="QYUK01000016">
    <property type="protein sequence ID" value="RJF80828.1"/>
    <property type="molecule type" value="Genomic_DNA"/>
</dbReference>
<feature type="domain" description="ABC transporter" evidence="6">
    <location>
        <begin position="4"/>
        <end position="234"/>
    </location>
</feature>
<dbReference type="InterPro" id="IPR003439">
    <property type="entry name" value="ABC_transporter-like_ATP-bd"/>
</dbReference>
<keyword evidence="2" id="KW-0813">Transport</keyword>
<dbReference type="InterPro" id="IPR003593">
    <property type="entry name" value="AAA+_ATPase"/>
</dbReference>
<dbReference type="PROSITE" id="PS50893">
    <property type="entry name" value="ABC_TRANSPORTER_2"/>
    <property type="match status" value="1"/>
</dbReference>
<comment type="caution">
    <text evidence="7">The sequence shown here is derived from an EMBL/GenBank/DDBJ whole genome shotgun (WGS) entry which is preliminary data.</text>
</comment>
<dbReference type="OrthoDB" id="9778547at2"/>
<evidence type="ECO:0000313" key="7">
    <source>
        <dbReference type="EMBL" id="RJF80828.1"/>
    </source>
</evidence>
<evidence type="ECO:0000256" key="1">
    <source>
        <dbReference type="ARBA" id="ARBA00005417"/>
    </source>
</evidence>
<dbReference type="PANTHER" id="PTHR42711:SF5">
    <property type="entry name" value="ABC TRANSPORTER ATP-BINDING PROTEIN NATA"/>
    <property type="match status" value="1"/>
</dbReference>
<dbReference type="Gene3D" id="3.40.50.300">
    <property type="entry name" value="P-loop containing nucleotide triphosphate hydrolases"/>
    <property type="match status" value="1"/>
</dbReference>
<evidence type="ECO:0000256" key="2">
    <source>
        <dbReference type="ARBA" id="ARBA00022448"/>
    </source>
</evidence>
<dbReference type="InterPro" id="IPR050763">
    <property type="entry name" value="ABC_transporter_ATP-binding"/>
</dbReference>
<evidence type="ECO:0000256" key="3">
    <source>
        <dbReference type="ARBA" id="ARBA00022458"/>
    </source>
</evidence>
<evidence type="ECO:0000256" key="4">
    <source>
        <dbReference type="ARBA" id="ARBA00022741"/>
    </source>
</evidence>
<keyword evidence="4" id="KW-0547">Nucleotide-binding</keyword>
<keyword evidence="8" id="KW-1185">Reference proteome</keyword>
<reference evidence="7 8" key="1">
    <citation type="submission" date="2018-09" db="EMBL/GenBank/DDBJ databases">
        <authorList>
            <person name="Zhu H."/>
        </authorList>
    </citation>
    <scope>NUCLEOTIDE SEQUENCE [LARGE SCALE GENOMIC DNA]</scope>
    <source>
        <strain evidence="7 8">K1W22B-8</strain>
    </source>
</reference>
<name>A0A418VUI8_9PROT</name>